<proteinExistence type="predicted"/>
<reference evidence="2" key="1">
    <citation type="submission" date="2020-05" db="EMBL/GenBank/DDBJ databases">
        <authorList>
            <person name="Chiriac C."/>
            <person name="Salcher M."/>
            <person name="Ghai R."/>
            <person name="Kavagutti S V."/>
        </authorList>
    </citation>
    <scope>NUCLEOTIDE SEQUENCE</scope>
</reference>
<dbReference type="GO" id="GO:0030975">
    <property type="term" value="F:thiamine binding"/>
    <property type="evidence" value="ECO:0007669"/>
    <property type="project" value="InterPro"/>
</dbReference>
<dbReference type="PANTHER" id="PTHR30006:SF2">
    <property type="entry name" value="ABC TRANSPORTER SUBSTRATE-BINDING PROTEIN"/>
    <property type="match status" value="1"/>
</dbReference>
<organism evidence="2">
    <name type="scientific">freshwater metagenome</name>
    <dbReference type="NCBI Taxonomy" id="449393"/>
    <lineage>
        <taxon>unclassified sequences</taxon>
        <taxon>metagenomes</taxon>
        <taxon>ecological metagenomes</taxon>
    </lineage>
</organism>
<protein>
    <submittedName>
        <fullName evidence="2">Unannotated protein</fullName>
    </submittedName>
</protein>
<dbReference type="GO" id="GO:0030288">
    <property type="term" value="C:outer membrane-bounded periplasmic space"/>
    <property type="evidence" value="ECO:0007669"/>
    <property type="project" value="TreeGrafter"/>
</dbReference>
<dbReference type="PANTHER" id="PTHR30006">
    <property type="entry name" value="THIAMINE-BINDING PERIPLASMIC PROTEIN-RELATED"/>
    <property type="match status" value="1"/>
</dbReference>
<gene>
    <name evidence="2" type="ORF">UFOPK1410_00820</name>
</gene>
<dbReference type="InterPro" id="IPR005948">
    <property type="entry name" value="ThiB-like"/>
</dbReference>
<dbReference type="Gene3D" id="3.40.190.10">
    <property type="entry name" value="Periplasmic binding protein-like II"/>
    <property type="match status" value="2"/>
</dbReference>
<sequence>MQIKNTRMFRGFAAVITLALAAGALGGCAAPATKAVALASHDSFIIPDELINKFKTDTGFYLEGGAKLGDTGELTNKLVLTKDSPVADVVFGIDNTFAGVAEANGIIDGELVAIDYADVCFNYDKRWFAKAGLTPPTTWRELTDKKYAGLTVVQNPTTSSTGLAFLFATIGALGEDNWPLWWAKMRDNGLKVTAGWEDAYYIEFTAGGGEGKYPIVLSYSSSPAFTVDEADGESTTASINSECFRQIEYAGVLKNAKNPEGARALLAFMQTKEFQAAMPGANYVYPIDESVELPEAWAKFAPASASFVDVSGLDFDANRKKWQKQWLEIVQG</sequence>
<keyword evidence="1" id="KW-0732">Signal</keyword>
<evidence type="ECO:0000256" key="1">
    <source>
        <dbReference type="ARBA" id="ARBA00022729"/>
    </source>
</evidence>
<dbReference type="GO" id="GO:0030976">
    <property type="term" value="F:thiamine pyrophosphate binding"/>
    <property type="evidence" value="ECO:0007669"/>
    <property type="project" value="TreeGrafter"/>
</dbReference>
<dbReference type="NCBIfam" id="TIGR01254">
    <property type="entry name" value="sfuA"/>
    <property type="match status" value="1"/>
</dbReference>
<dbReference type="SUPFAM" id="SSF53850">
    <property type="entry name" value="Periplasmic binding protein-like II"/>
    <property type="match status" value="1"/>
</dbReference>
<dbReference type="EMBL" id="CAEZSH010000108">
    <property type="protein sequence ID" value="CAB4543459.1"/>
    <property type="molecule type" value="Genomic_DNA"/>
</dbReference>
<dbReference type="PROSITE" id="PS51257">
    <property type="entry name" value="PROKAR_LIPOPROTEIN"/>
    <property type="match status" value="1"/>
</dbReference>
<name>A0A6J6BYV3_9ZZZZ</name>
<evidence type="ECO:0000313" key="2">
    <source>
        <dbReference type="EMBL" id="CAB4543459.1"/>
    </source>
</evidence>
<dbReference type="AlphaFoldDB" id="A0A6J6BYV3"/>
<dbReference type="Pfam" id="PF13343">
    <property type="entry name" value="SBP_bac_6"/>
    <property type="match status" value="1"/>
</dbReference>
<dbReference type="GO" id="GO:0015888">
    <property type="term" value="P:thiamine transport"/>
    <property type="evidence" value="ECO:0007669"/>
    <property type="project" value="InterPro"/>
</dbReference>
<accession>A0A6J6BYV3</accession>